<evidence type="ECO:0000256" key="3">
    <source>
        <dbReference type="ARBA" id="ARBA00023002"/>
    </source>
</evidence>
<feature type="domain" description="Thioredoxin-like fold" evidence="6">
    <location>
        <begin position="48"/>
        <end position="208"/>
    </location>
</feature>
<evidence type="ECO:0000313" key="8">
    <source>
        <dbReference type="Proteomes" id="UP000427769"/>
    </source>
</evidence>
<accession>A0A5K7ZCE0</accession>
<dbReference type="RefSeq" id="WP_155306153.1">
    <property type="nucleotide sequence ID" value="NZ_AP021875.1"/>
</dbReference>
<evidence type="ECO:0000256" key="5">
    <source>
        <dbReference type="ARBA" id="ARBA00023284"/>
    </source>
</evidence>
<keyword evidence="3" id="KW-0560">Oxidoreductase</keyword>
<dbReference type="KEGG" id="dwd:DSCW_48200"/>
<dbReference type="EMBL" id="AP021875">
    <property type="protein sequence ID" value="BBO77403.1"/>
    <property type="molecule type" value="Genomic_DNA"/>
</dbReference>
<dbReference type="InterPro" id="IPR036249">
    <property type="entry name" value="Thioredoxin-like_sf"/>
</dbReference>
<keyword evidence="2" id="KW-0732">Signal</keyword>
<dbReference type="AlphaFoldDB" id="A0A5K7ZCE0"/>
<dbReference type="InterPro" id="IPR012336">
    <property type="entry name" value="Thioredoxin-like_fold"/>
</dbReference>
<evidence type="ECO:0000313" key="7">
    <source>
        <dbReference type="EMBL" id="BBO77403.1"/>
    </source>
</evidence>
<protein>
    <recommendedName>
        <fullName evidence="6">Thioredoxin-like fold domain-containing protein</fullName>
    </recommendedName>
</protein>
<keyword evidence="4" id="KW-1015">Disulfide bond</keyword>
<evidence type="ECO:0000256" key="2">
    <source>
        <dbReference type="ARBA" id="ARBA00022729"/>
    </source>
</evidence>
<dbReference type="Pfam" id="PF13462">
    <property type="entry name" value="Thioredoxin_4"/>
    <property type="match status" value="1"/>
</dbReference>
<gene>
    <name evidence="7" type="ORF">DSCW_48200</name>
</gene>
<comment type="similarity">
    <text evidence="1">Belongs to the thioredoxin family. DsbA subfamily.</text>
</comment>
<reference evidence="7 8" key="1">
    <citation type="submission" date="2019-11" db="EMBL/GenBank/DDBJ databases">
        <title>Comparative genomics of hydrocarbon-degrading Desulfosarcina strains.</title>
        <authorList>
            <person name="Watanabe M."/>
            <person name="Kojima H."/>
            <person name="Fukui M."/>
        </authorList>
    </citation>
    <scope>NUCLEOTIDE SEQUENCE [LARGE SCALE GENOMIC DNA]</scope>
    <source>
        <strain evidence="7 8">PP31</strain>
    </source>
</reference>
<keyword evidence="8" id="KW-1185">Reference proteome</keyword>
<proteinExistence type="inferred from homology"/>
<keyword evidence="5" id="KW-0676">Redox-active center</keyword>
<name>A0A5K7ZCE0_9BACT</name>
<organism evidence="7 8">
    <name type="scientific">Desulfosarcina widdelii</name>
    <dbReference type="NCBI Taxonomy" id="947919"/>
    <lineage>
        <taxon>Bacteria</taxon>
        <taxon>Pseudomonadati</taxon>
        <taxon>Thermodesulfobacteriota</taxon>
        <taxon>Desulfobacteria</taxon>
        <taxon>Desulfobacterales</taxon>
        <taxon>Desulfosarcinaceae</taxon>
        <taxon>Desulfosarcina</taxon>
    </lineage>
</organism>
<dbReference type="Gene3D" id="3.40.30.10">
    <property type="entry name" value="Glutaredoxin"/>
    <property type="match status" value="1"/>
</dbReference>
<dbReference type="SUPFAM" id="SSF52833">
    <property type="entry name" value="Thioredoxin-like"/>
    <property type="match status" value="1"/>
</dbReference>
<evidence type="ECO:0000256" key="1">
    <source>
        <dbReference type="ARBA" id="ARBA00005791"/>
    </source>
</evidence>
<evidence type="ECO:0000259" key="6">
    <source>
        <dbReference type="Pfam" id="PF13462"/>
    </source>
</evidence>
<dbReference type="OrthoDB" id="9784686at2"/>
<sequence>MKKQYVVIISSVLLVLLFVVGVQIYKGQQNKKYGFLAANNASLFVREHSPTLGSDDAKVYLIKFTDPACETCSAFHPYVKKLMDAHPGKIKLVIRYNPLHEGADYPVKILEAARKQGKFWETIDILYRTQGHWTSHHTVQPQKLWRILPMAGIDVEKIKKDMNDPAIEKLIKQDLADAEALGVNKTPGFFVNGKPLTSFGRSQLRQLVESEIKENY</sequence>
<dbReference type="GO" id="GO:0016491">
    <property type="term" value="F:oxidoreductase activity"/>
    <property type="evidence" value="ECO:0007669"/>
    <property type="project" value="UniProtKB-KW"/>
</dbReference>
<dbReference type="PANTHER" id="PTHR13887">
    <property type="entry name" value="GLUTATHIONE S-TRANSFERASE KAPPA"/>
    <property type="match status" value="1"/>
</dbReference>
<evidence type="ECO:0000256" key="4">
    <source>
        <dbReference type="ARBA" id="ARBA00023157"/>
    </source>
</evidence>
<dbReference type="PANTHER" id="PTHR13887:SF14">
    <property type="entry name" value="DISULFIDE BOND FORMATION PROTEIN D"/>
    <property type="match status" value="1"/>
</dbReference>
<dbReference type="Proteomes" id="UP000427769">
    <property type="component" value="Chromosome"/>
</dbReference>